<dbReference type="SUPFAM" id="SSF53041">
    <property type="entry name" value="Resolvase-like"/>
    <property type="match status" value="1"/>
</dbReference>
<reference evidence="4 5" key="1">
    <citation type="submission" date="2015-06" db="EMBL/GenBank/DDBJ databases">
        <title>Improved classification and identification of acetic acid bacteria using matrix-assisted laser desorption/ionization time-of-flight mass spectrometry; Gluconobacter nephelii and Gluconobacter uchimurae are later heterotypic synonyms of Gluconobacter japonicus and Gluconobacter oxydans, respectively.</title>
        <authorList>
            <person name="Li L."/>
            <person name="Cleenwerck I."/>
            <person name="De Vuyst L."/>
            <person name="Vandamme P."/>
        </authorList>
    </citation>
    <scope>NUCLEOTIDE SEQUENCE [LARGE SCALE GENOMIC DNA]</scope>
    <source>
        <strain evidence="4 5">LMG 1764</strain>
    </source>
</reference>
<dbReference type="InterPro" id="IPR036162">
    <property type="entry name" value="Resolvase-like_N_sf"/>
</dbReference>
<protein>
    <submittedName>
        <fullName evidence="4">Integrase</fullName>
    </submittedName>
</protein>
<dbReference type="InterPro" id="IPR006119">
    <property type="entry name" value="Resolv_N"/>
</dbReference>
<gene>
    <name evidence="4" type="ORF">AD929_07530</name>
</gene>
<dbReference type="CDD" id="cd00569">
    <property type="entry name" value="HTH_Hin_like"/>
    <property type="match status" value="1"/>
</dbReference>
<dbReference type="PANTHER" id="PTHR30461:SF26">
    <property type="entry name" value="RESOLVASE HOMOLOG YNEB"/>
    <property type="match status" value="1"/>
</dbReference>
<dbReference type="PATRIC" id="fig|442.7.peg.1830"/>
<dbReference type="GO" id="GO:0003677">
    <property type="term" value="F:DNA binding"/>
    <property type="evidence" value="ECO:0007669"/>
    <property type="project" value="InterPro"/>
</dbReference>
<feature type="region of interest" description="Disordered" evidence="2">
    <location>
        <begin position="134"/>
        <end position="157"/>
    </location>
</feature>
<evidence type="ECO:0000313" key="4">
    <source>
        <dbReference type="EMBL" id="KXV01032.1"/>
    </source>
</evidence>
<dbReference type="Pfam" id="PF00239">
    <property type="entry name" value="Resolvase"/>
    <property type="match status" value="1"/>
</dbReference>
<dbReference type="CDD" id="cd03768">
    <property type="entry name" value="SR_ResInv"/>
    <property type="match status" value="1"/>
</dbReference>
<organism evidence="4 5">
    <name type="scientific">Gluconobacter potus</name>
    <dbReference type="NCBI Taxonomy" id="2724927"/>
    <lineage>
        <taxon>Bacteria</taxon>
        <taxon>Pseudomonadati</taxon>
        <taxon>Pseudomonadota</taxon>
        <taxon>Alphaproteobacteria</taxon>
        <taxon>Acetobacterales</taxon>
        <taxon>Acetobacteraceae</taxon>
        <taxon>Gluconobacter</taxon>
    </lineage>
</organism>
<comment type="caution">
    <text evidence="4">The sequence shown here is derived from an EMBL/GenBank/DDBJ whole genome shotgun (WGS) entry which is preliminary data.</text>
</comment>
<proteinExistence type="inferred from homology"/>
<dbReference type="Gene3D" id="3.40.50.1390">
    <property type="entry name" value="Resolvase, N-terminal catalytic domain"/>
    <property type="match status" value="1"/>
</dbReference>
<dbReference type="Pfam" id="PF02796">
    <property type="entry name" value="HTH_7"/>
    <property type="match status" value="1"/>
</dbReference>
<dbReference type="SUPFAM" id="SSF46689">
    <property type="entry name" value="Homeodomain-like"/>
    <property type="match status" value="1"/>
</dbReference>
<dbReference type="Proteomes" id="UP000075573">
    <property type="component" value="Unassembled WGS sequence"/>
</dbReference>
<evidence type="ECO:0000256" key="1">
    <source>
        <dbReference type="ARBA" id="ARBA00009913"/>
    </source>
</evidence>
<dbReference type="AlphaFoldDB" id="A0A149QUQ8"/>
<dbReference type="GO" id="GO:0000150">
    <property type="term" value="F:DNA strand exchange activity"/>
    <property type="evidence" value="ECO:0007669"/>
    <property type="project" value="InterPro"/>
</dbReference>
<name>A0A149QUQ8_9PROT</name>
<dbReference type="PANTHER" id="PTHR30461">
    <property type="entry name" value="DNA-INVERTASE FROM LAMBDOID PROPHAGE"/>
    <property type="match status" value="1"/>
</dbReference>
<sequence length="185" mass="20967">MIFGYARTSTVEQANGLQAQIDELHKQGCERVYSEQVSGTQRDRQELTRLLDNLREGDVLYVTKPDRLARNTQHLLELIELLEQKKCALVILSMGGTHLDTRNATAKLMLTMLGAIGEFERALMKERQQEGIAKAKEQGKYRGRKPTAMAQSQDIRKMKSQGVSVTEIAKKLNISRMSVYRALDE</sequence>
<dbReference type="InterPro" id="IPR006120">
    <property type="entry name" value="Resolvase_HTH_dom"/>
</dbReference>
<dbReference type="Gene3D" id="1.10.10.60">
    <property type="entry name" value="Homeodomain-like"/>
    <property type="match status" value="1"/>
</dbReference>
<dbReference type="PROSITE" id="PS51736">
    <property type="entry name" value="RECOMBINASES_3"/>
    <property type="match status" value="1"/>
</dbReference>
<dbReference type="InterPro" id="IPR050639">
    <property type="entry name" value="SSR_resolvase"/>
</dbReference>
<dbReference type="RefSeq" id="WP_062495762.1">
    <property type="nucleotide sequence ID" value="NZ_LHZB01000112.1"/>
</dbReference>
<dbReference type="SMART" id="SM00857">
    <property type="entry name" value="Resolvase"/>
    <property type="match status" value="1"/>
</dbReference>
<evidence type="ECO:0000259" key="3">
    <source>
        <dbReference type="PROSITE" id="PS51736"/>
    </source>
</evidence>
<evidence type="ECO:0000256" key="2">
    <source>
        <dbReference type="SAM" id="MobiDB-lite"/>
    </source>
</evidence>
<evidence type="ECO:0000313" key="5">
    <source>
        <dbReference type="Proteomes" id="UP000075573"/>
    </source>
</evidence>
<accession>A0A149QUQ8</accession>
<comment type="similarity">
    <text evidence="1">Belongs to the site-specific recombinase resolvase family.</text>
</comment>
<dbReference type="EMBL" id="LHZB01000112">
    <property type="protein sequence ID" value="KXV01032.1"/>
    <property type="molecule type" value="Genomic_DNA"/>
</dbReference>
<dbReference type="InterPro" id="IPR009057">
    <property type="entry name" value="Homeodomain-like_sf"/>
</dbReference>
<feature type="domain" description="Resolvase/invertase-type recombinase catalytic" evidence="3">
    <location>
        <begin position="1"/>
        <end position="139"/>
    </location>
</feature>